<evidence type="ECO:0008006" key="3">
    <source>
        <dbReference type="Google" id="ProtNLM"/>
    </source>
</evidence>
<protein>
    <recommendedName>
        <fullName evidence="3">Type II toxin-antitoxin system RelE/ParE family toxin</fullName>
    </recommendedName>
</protein>
<dbReference type="InterPro" id="IPR009241">
    <property type="entry name" value="HigB-like"/>
</dbReference>
<reference evidence="1 2" key="1">
    <citation type="journal article" date="2015" name="Nature">
        <title>rRNA introns, odd ribosomes, and small enigmatic genomes across a large radiation of phyla.</title>
        <authorList>
            <person name="Brown C.T."/>
            <person name="Hug L.A."/>
            <person name="Thomas B.C."/>
            <person name="Sharon I."/>
            <person name="Castelle C.J."/>
            <person name="Singh A."/>
            <person name="Wilkins M.J."/>
            <person name="Williams K.H."/>
            <person name="Banfield J.F."/>
        </authorList>
    </citation>
    <scope>NUCLEOTIDE SEQUENCE [LARGE SCALE GENOMIC DNA]</scope>
</reference>
<evidence type="ECO:0000313" key="2">
    <source>
        <dbReference type="Proteomes" id="UP000033901"/>
    </source>
</evidence>
<dbReference type="Pfam" id="PF05973">
    <property type="entry name" value="Gp49"/>
    <property type="match status" value="1"/>
</dbReference>
<dbReference type="AlphaFoldDB" id="A0A0G1J2U7"/>
<accession>A0A0G1J2U7</accession>
<organism evidence="1 2">
    <name type="scientific">Candidatus Curtissbacteria bacterium GW2011_GWC1_44_33</name>
    <dbReference type="NCBI Taxonomy" id="1618413"/>
    <lineage>
        <taxon>Bacteria</taxon>
        <taxon>Candidatus Curtissiibacteriota</taxon>
    </lineage>
</organism>
<name>A0A0G1J2U7_9BACT</name>
<sequence length="103" mass="12295">MKKIVIYDHAAVREYKRFSREVQKDFQAHIEILEAKGKLEFPGGKKVTKDLFEIRVARKGIYRGFYAYVKRDFVVILHFFRKKTQKTPLKNIRVAGMRLKKYA</sequence>
<evidence type="ECO:0000313" key="1">
    <source>
        <dbReference type="EMBL" id="KKT65610.1"/>
    </source>
</evidence>
<comment type="caution">
    <text evidence="1">The sequence shown here is derived from an EMBL/GenBank/DDBJ whole genome shotgun (WGS) entry which is preliminary data.</text>
</comment>
<gene>
    <name evidence="1" type="ORF">UW61_C0043G0007</name>
</gene>
<proteinExistence type="predicted"/>
<dbReference type="EMBL" id="LCIZ01000043">
    <property type="protein sequence ID" value="KKT65610.1"/>
    <property type="molecule type" value="Genomic_DNA"/>
</dbReference>
<dbReference type="Proteomes" id="UP000033901">
    <property type="component" value="Unassembled WGS sequence"/>
</dbReference>